<gene>
    <name evidence="2" type="ORF">AB1207_04695</name>
</gene>
<organism evidence="2 3">
    <name type="scientific">Kineococcus endophyticus</name>
    <dbReference type="NCBI Taxonomy" id="1181883"/>
    <lineage>
        <taxon>Bacteria</taxon>
        <taxon>Bacillati</taxon>
        <taxon>Actinomycetota</taxon>
        <taxon>Actinomycetes</taxon>
        <taxon>Kineosporiales</taxon>
        <taxon>Kineosporiaceae</taxon>
        <taxon>Kineococcus</taxon>
    </lineage>
</organism>
<protein>
    <submittedName>
        <fullName evidence="2">Smr/MutS family protein</fullName>
    </submittedName>
</protein>
<dbReference type="SUPFAM" id="SSF160443">
    <property type="entry name" value="SMR domain-like"/>
    <property type="match status" value="1"/>
</dbReference>
<dbReference type="InterPro" id="IPR002625">
    <property type="entry name" value="Smr_dom"/>
</dbReference>
<comment type="caution">
    <text evidence="2">The sequence shown here is derived from an EMBL/GenBank/DDBJ whole genome shotgun (WGS) entry which is preliminary data.</text>
</comment>
<proteinExistence type="predicted"/>
<dbReference type="Pfam" id="PF01713">
    <property type="entry name" value="Smr"/>
    <property type="match status" value="1"/>
</dbReference>
<name>A0ABV3P364_9ACTN</name>
<dbReference type="RefSeq" id="WP_367636927.1">
    <property type="nucleotide sequence ID" value="NZ_JBFNQN010000003.1"/>
</dbReference>
<dbReference type="Proteomes" id="UP001555826">
    <property type="component" value="Unassembled WGS sequence"/>
</dbReference>
<dbReference type="Gene3D" id="3.30.1370.110">
    <property type="match status" value="1"/>
</dbReference>
<reference evidence="2 3" key="1">
    <citation type="submission" date="2024-07" db="EMBL/GenBank/DDBJ databases">
        <authorList>
            <person name="Thanompreechachai J."/>
            <person name="Duangmal K."/>
        </authorList>
    </citation>
    <scope>NUCLEOTIDE SEQUENCE [LARGE SCALE GENOMIC DNA]</scope>
    <source>
        <strain evidence="2 3">KCTC 19886</strain>
    </source>
</reference>
<evidence type="ECO:0000259" key="1">
    <source>
        <dbReference type="Pfam" id="PF01713"/>
    </source>
</evidence>
<keyword evidence="3" id="KW-1185">Reference proteome</keyword>
<dbReference type="EMBL" id="JBFNQN010000003">
    <property type="protein sequence ID" value="MEW9264033.1"/>
    <property type="molecule type" value="Genomic_DNA"/>
</dbReference>
<evidence type="ECO:0000313" key="3">
    <source>
        <dbReference type="Proteomes" id="UP001555826"/>
    </source>
</evidence>
<dbReference type="InterPro" id="IPR036063">
    <property type="entry name" value="Smr_dom_sf"/>
</dbReference>
<accession>A0ABV3P364</accession>
<sequence length="79" mass="8669">MSVDLHSVFRNTRDIDTTLRTFVLRAAASGEPSAEIICGKGEGKLRARVLTYLRQPQIAKLVTGAAVDPDNEGRVVLRF</sequence>
<evidence type="ECO:0000313" key="2">
    <source>
        <dbReference type="EMBL" id="MEW9264033.1"/>
    </source>
</evidence>
<feature type="domain" description="Smr" evidence="1">
    <location>
        <begin position="4"/>
        <end position="76"/>
    </location>
</feature>